<sequence length="783" mass="89323">MGFGSSSNLFTNAASKEGDPDPDPDGEWFGGNVNVKPYSVGKVGVMNNTAVDGDGVGFEPYIGLEFDSPDDAREFYNKYAMHVGFRTRIGQLYRSRTDGSVASRRYVCQREGFQLNSRTGCPAFIRVQKHGDSGKWVIDQMEKNHNHEFLGGGDESCSPILQGRISVSVKPSSVLSPRPKKPKVKLLKEIDGGGINAKRFRSGSYEGEPYSGLVFNSADEAYHFYHAYAEKAGFRVRIGQLFRSKNDGSITSRRFVCSKEGFQHPSRLGCGAFMRIKRQDFGTWIVDRLEKNHNHETGLEPVTPKRSMDEVVDEFVSPAPATTLHCGQATIKRENEIGSEWYSLLLDYFQTRQAQDTGFFYSLEVDSNGSCKSIFWADGRSRFSCSQFGDAIILDTSYRKKKKTRSVVPFAMFLGVNHHRQPVILGCALIADESSKETFTWLFNTWLNAMFGRSPRSIIADQDPAIQQAVAQVFPSTRHRFSLWQLEAREQEKLRSMSDEFRYGYDECISQSQTPAEFTTMWTALVNCHGLGDNVWLQEMYEKRESWVPLYLRGSFFAGISLTSSFSLSTSITESEVDEFISRYEQVVEHQRKEEMKEDFKCSNLQAVLKTKDPVEDQCRQLYTLAVFKIFQEEMLQCYNYFAIKTFEERTVSRFSLQRCGDESEKHTIRLDRLNLDIDCSCRMFEFEGVLCRHALRVFNLLGIRELPSRYILHRWTKNAEYGTPRDVESLSEKEELKALMTWSLREAASSYVEASSGSLDQYRASYEVMHEADSAAEFFNNA</sequence>
<feature type="domain" description="SWIM-type" evidence="8">
    <location>
        <begin position="667"/>
        <end position="703"/>
    </location>
</feature>
<dbReference type="SMART" id="SM00575">
    <property type="entry name" value="ZnF_PMZ"/>
    <property type="match status" value="1"/>
</dbReference>
<comment type="subcellular location">
    <subcellularLocation>
        <location evidence="6">Nucleus</location>
    </subcellularLocation>
</comment>
<dbReference type="GO" id="GO:0005634">
    <property type="term" value="C:nucleus"/>
    <property type="evidence" value="ECO:0007669"/>
    <property type="project" value="UniProtKB-SubCell"/>
</dbReference>
<dbReference type="GO" id="GO:0006355">
    <property type="term" value="P:regulation of DNA-templated transcription"/>
    <property type="evidence" value="ECO:0007669"/>
    <property type="project" value="UniProtKB-UniRule"/>
</dbReference>
<protein>
    <recommendedName>
        <fullName evidence="6">Protein FAR1-RELATED SEQUENCE</fullName>
    </recommendedName>
</protein>
<evidence type="ECO:0000256" key="3">
    <source>
        <dbReference type="ARBA" id="ARBA00022771"/>
    </source>
</evidence>
<feature type="compositionally biased region" description="Polar residues" evidence="7">
    <location>
        <begin position="1"/>
        <end position="14"/>
    </location>
</feature>
<proteinExistence type="inferred from homology"/>
<keyword evidence="6" id="KW-0539">Nucleus</keyword>
<keyword evidence="4 6" id="KW-0862">Zinc</keyword>
<dbReference type="InterPro" id="IPR018289">
    <property type="entry name" value="MULE_transposase_dom"/>
</dbReference>
<reference evidence="9 10" key="1">
    <citation type="submission" date="2024-04" db="EMBL/GenBank/DDBJ databases">
        <authorList>
            <person name="Fracassetti M."/>
        </authorList>
    </citation>
    <scope>NUCLEOTIDE SEQUENCE [LARGE SCALE GENOMIC DNA]</scope>
</reference>
<organism evidence="9 10">
    <name type="scientific">Linum trigynum</name>
    <dbReference type="NCBI Taxonomy" id="586398"/>
    <lineage>
        <taxon>Eukaryota</taxon>
        <taxon>Viridiplantae</taxon>
        <taxon>Streptophyta</taxon>
        <taxon>Embryophyta</taxon>
        <taxon>Tracheophyta</taxon>
        <taxon>Spermatophyta</taxon>
        <taxon>Magnoliopsida</taxon>
        <taxon>eudicotyledons</taxon>
        <taxon>Gunneridae</taxon>
        <taxon>Pentapetalae</taxon>
        <taxon>rosids</taxon>
        <taxon>fabids</taxon>
        <taxon>Malpighiales</taxon>
        <taxon>Linaceae</taxon>
        <taxon>Linum</taxon>
    </lineage>
</organism>
<dbReference type="Pfam" id="PF03101">
    <property type="entry name" value="FAR1"/>
    <property type="match status" value="2"/>
</dbReference>
<feature type="region of interest" description="Disordered" evidence="7">
    <location>
        <begin position="1"/>
        <end position="30"/>
    </location>
</feature>
<comment type="function">
    <text evidence="6">Putative transcription activator involved in regulating light control of development.</text>
</comment>
<keyword evidence="3 5" id="KW-0863">Zinc-finger</keyword>
<dbReference type="InterPro" id="IPR031052">
    <property type="entry name" value="FHY3/FAR1"/>
</dbReference>
<dbReference type="InterPro" id="IPR004330">
    <property type="entry name" value="FAR1_DNA_bnd_dom"/>
</dbReference>
<dbReference type="GO" id="GO:0008270">
    <property type="term" value="F:zinc ion binding"/>
    <property type="evidence" value="ECO:0007669"/>
    <property type="project" value="UniProtKB-UniRule"/>
</dbReference>
<dbReference type="InterPro" id="IPR006564">
    <property type="entry name" value="Znf_PMZ"/>
</dbReference>
<dbReference type="InterPro" id="IPR007527">
    <property type="entry name" value="Znf_SWIM"/>
</dbReference>
<evidence type="ECO:0000256" key="6">
    <source>
        <dbReference type="RuleBase" id="RU367018"/>
    </source>
</evidence>
<evidence type="ECO:0000256" key="4">
    <source>
        <dbReference type="ARBA" id="ARBA00022833"/>
    </source>
</evidence>
<keyword evidence="10" id="KW-1185">Reference proteome</keyword>
<evidence type="ECO:0000256" key="7">
    <source>
        <dbReference type="SAM" id="MobiDB-lite"/>
    </source>
</evidence>
<name>A0AAV2FFF6_9ROSI</name>
<evidence type="ECO:0000256" key="2">
    <source>
        <dbReference type="ARBA" id="ARBA00022723"/>
    </source>
</evidence>
<dbReference type="Pfam" id="PF04434">
    <property type="entry name" value="SWIM"/>
    <property type="match status" value="1"/>
</dbReference>
<dbReference type="EMBL" id="OZ034819">
    <property type="protein sequence ID" value="CAL1396994.1"/>
    <property type="molecule type" value="Genomic_DNA"/>
</dbReference>
<gene>
    <name evidence="9" type="ORF">LTRI10_LOCUS37326</name>
</gene>
<accession>A0AAV2FFF6</accession>
<keyword evidence="2 6" id="KW-0479">Metal-binding</keyword>
<evidence type="ECO:0000256" key="5">
    <source>
        <dbReference type="PROSITE-ProRule" id="PRU00325"/>
    </source>
</evidence>
<comment type="similarity">
    <text evidence="1 6">Belongs to the FHY3/FAR1 family.</text>
</comment>
<evidence type="ECO:0000256" key="1">
    <source>
        <dbReference type="ARBA" id="ARBA00005889"/>
    </source>
</evidence>
<evidence type="ECO:0000259" key="8">
    <source>
        <dbReference type="PROSITE" id="PS50966"/>
    </source>
</evidence>
<evidence type="ECO:0000313" key="9">
    <source>
        <dbReference type="EMBL" id="CAL1396994.1"/>
    </source>
</evidence>
<dbReference type="PANTHER" id="PTHR31669">
    <property type="entry name" value="PROTEIN FAR1-RELATED SEQUENCE 10-RELATED"/>
    <property type="match status" value="1"/>
</dbReference>
<dbReference type="Pfam" id="PF10551">
    <property type="entry name" value="MULE"/>
    <property type="match status" value="1"/>
</dbReference>
<dbReference type="Proteomes" id="UP001497516">
    <property type="component" value="Chromosome 6"/>
</dbReference>
<evidence type="ECO:0000313" key="10">
    <source>
        <dbReference type="Proteomes" id="UP001497516"/>
    </source>
</evidence>
<dbReference type="PROSITE" id="PS50966">
    <property type="entry name" value="ZF_SWIM"/>
    <property type="match status" value="1"/>
</dbReference>
<dbReference type="AlphaFoldDB" id="A0AAV2FFF6"/>
<dbReference type="PANTHER" id="PTHR31669:SF149">
    <property type="entry name" value="PROTEIN FAR1-RELATED SEQUENCE 12-RELATED"/>
    <property type="match status" value="1"/>
</dbReference>